<feature type="compositionally biased region" description="Basic and acidic residues" evidence="1">
    <location>
        <begin position="104"/>
        <end position="129"/>
    </location>
</feature>
<feature type="compositionally biased region" description="Basic and acidic residues" evidence="1">
    <location>
        <begin position="75"/>
        <end position="85"/>
    </location>
</feature>
<dbReference type="AlphaFoldDB" id="A0A9Q1GNA6"/>
<keyword evidence="3" id="KW-1185">Reference proteome</keyword>
<feature type="compositionally biased region" description="Basic residues" evidence="1">
    <location>
        <begin position="130"/>
        <end position="140"/>
    </location>
</feature>
<feature type="region of interest" description="Disordered" evidence="1">
    <location>
        <begin position="1"/>
        <end position="150"/>
    </location>
</feature>
<evidence type="ECO:0000313" key="2">
    <source>
        <dbReference type="EMBL" id="KAJ8422304.1"/>
    </source>
</evidence>
<evidence type="ECO:0000256" key="1">
    <source>
        <dbReference type="SAM" id="MobiDB-lite"/>
    </source>
</evidence>
<reference evidence="2" key="1">
    <citation type="submission" date="2022-04" db="EMBL/GenBank/DDBJ databases">
        <title>Carnegiea gigantea Genome sequencing and assembly v2.</title>
        <authorList>
            <person name="Copetti D."/>
            <person name="Sanderson M.J."/>
            <person name="Burquez A."/>
            <person name="Wojciechowski M.F."/>
        </authorList>
    </citation>
    <scope>NUCLEOTIDE SEQUENCE</scope>
    <source>
        <strain evidence="2">SGP5-SGP5p</strain>
        <tissue evidence="2">Aerial part</tissue>
    </source>
</reference>
<organism evidence="2 3">
    <name type="scientific">Carnegiea gigantea</name>
    <dbReference type="NCBI Taxonomy" id="171969"/>
    <lineage>
        <taxon>Eukaryota</taxon>
        <taxon>Viridiplantae</taxon>
        <taxon>Streptophyta</taxon>
        <taxon>Embryophyta</taxon>
        <taxon>Tracheophyta</taxon>
        <taxon>Spermatophyta</taxon>
        <taxon>Magnoliopsida</taxon>
        <taxon>eudicotyledons</taxon>
        <taxon>Gunneridae</taxon>
        <taxon>Pentapetalae</taxon>
        <taxon>Caryophyllales</taxon>
        <taxon>Cactineae</taxon>
        <taxon>Cactaceae</taxon>
        <taxon>Cactoideae</taxon>
        <taxon>Echinocereeae</taxon>
        <taxon>Carnegiea</taxon>
    </lineage>
</organism>
<feature type="compositionally biased region" description="Basic residues" evidence="1">
    <location>
        <begin position="14"/>
        <end position="24"/>
    </location>
</feature>
<protein>
    <submittedName>
        <fullName evidence="2">Uncharacterized protein</fullName>
    </submittedName>
</protein>
<dbReference type="Proteomes" id="UP001153076">
    <property type="component" value="Unassembled WGS sequence"/>
</dbReference>
<dbReference type="EMBL" id="JAKOGI010002306">
    <property type="protein sequence ID" value="KAJ8422304.1"/>
    <property type="molecule type" value="Genomic_DNA"/>
</dbReference>
<name>A0A9Q1GNA6_9CARY</name>
<comment type="caution">
    <text evidence="2">The sequence shown here is derived from an EMBL/GenBank/DDBJ whole genome shotgun (WGS) entry which is preliminary data.</text>
</comment>
<sequence>MKSSTLKSMLHMTSKWRNKRKKKNFPTNLWTKLLKRGSLAKTPDKPLSKKAKRDKFPLESGMENEPAQKGAAKGADNKKSSEEIAAKNAPSDDEGRQKSAKKPKHEEKHLHKAPTKLENKEKGEKAEQPKKHKLKEKPRNKPLLQSKGDGAALVLVKATSSGKELQILQEERALKYKKDASQKRMY</sequence>
<evidence type="ECO:0000313" key="3">
    <source>
        <dbReference type="Proteomes" id="UP001153076"/>
    </source>
</evidence>
<proteinExistence type="predicted"/>
<gene>
    <name evidence="2" type="ORF">Cgig2_014529</name>
</gene>
<accession>A0A9Q1GNA6</accession>